<proteinExistence type="inferred from homology"/>
<feature type="domain" description="Beta-ketoacyl-[acyl-carrier-protein] synthase III C-terminal" evidence="10">
    <location>
        <begin position="224"/>
        <end position="312"/>
    </location>
</feature>
<feature type="region of interest" description="ACP-binding" evidence="9">
    <location>
        <begin position="241"/>
        <end position="245"/>
    </location>
</feature>
<keyword evidence="2 9" id="KW-0963">Cytoplasm</keyword>
<keyword evidence="13" id="KW-1185">Reference proteome</keyword>
<comment type="subunit">
    <text evidence="9">Homodimer.</text>
</comment>
<evidence type="ECO:0000313" key="13">
    <source>
        <dbReference type="Proteomes" id="UP000515819"/>
    </source>
</evidence>
<dbReference type="CDD" id="cd00830">
    <property type="entry name" value="KAS_III"/>
    <property type="match status" value="1"/>
</dbReference>
<evidence type="ECO:0000256" key="6">
    <source>
        <dbReference type="ARBA" id="ARBA00023098"/>
    </source>
</evidence>
<evidence type="ECO:0000256" key="9">
    <source>
        <dbReference type="HAMAP-Rule" id="MF_01815"/>
    </source>
</evidence>
<dbReference type="EC" id="2.3.1.180" evidence="9"/>
<evidence type="ECO:0000256" key="4">
    <source>
        <dbReference type="ARBA" id="ARBA00022679"/>
    </source>
</evidence>
<gene>
    <name evidence="9" type="primary">fabH</name>
    <name evidence="12" type="ORF">H9Q76_07655</name>
</gene>
<dbReference type="Proteomes" id="UP000515819">
    <property type="component" value="Chromosome"/>
</dbReference>
<dbReference type="InterPro" id="IPR013747">
    <property type="entry name" value="ACP_syn_III_C"/>
</dbReference>
<evidence type="ECO:0000256" key="7">
    <source>
        <dbReference type="ARBA" id="ARBA00023160"/>
    </source>
</evidence>
<dbReference type="PANTHER" id="PTHR34069:SF2">
    <property type="entry name" value="BETA-KETOACYL-[ACYL-CARRIER-PROTEIN] SYNTHASE III"/>
    <property type="match status" value="1"/>
</dbReference>
<evidence type="ECO:0000256" key="3">
    <source>
        <dbReference type="ARBA" id="ARBA00022516"/>
    </source>
</evidence>
<dbReference type="SUPFAM" id="SSF53901">
    <property type="entry name" value="Thiolase-like"/>
    <property type="match status" value="1"/>
</dbReference>
<evidence type="ECO:0000256" key="2">
    <source>
        <dbReference type="ARBA" id="ARBA00022490"/>
    </source>
</evidence>
<dbReference type="InterPro" id="IPR013751">
    <property type="entry name" value="ACP_syn_III_N"/>
</dbReference>
<comment type="domain">
    <text evidence="9">The last Arg residue of the ACP-binding site is essential for the weak association between ACP/AcpP and FabH.</text>
</comment>
<comment type="similarity">
    <text evidence="1 9">Belongs to the thiolase-like superfamily. FabH family.</text>
</comment>
<dbReference type="Pfam" id="PF08545">
    <property type="entry name" value="ACP_syn_III"/>
    <property type="match status" value="1"/>
</dbReference>
<dbReference type="EMBL" id="CP060632">
    <property type="protein sequence ID" value="QNL98633.1"/>
    <property type="molecule type" value="Genomic_DNA"/>
</dbReference>
<organism evidence="12 13">
    <name type="scientific">Wujia chipingensis</name>
    <dbReference type="NCBI Taxonomy" id="2763670"/>
    <lineage>
        <taxon>Bacteria</taxon>
        <taxon>Bacillati</taxon>
        <taxon>Bacillota</taxon>
        <taxon>Clostridia</taxon>
        <taxon>Lachnospirales</taxon>
        <taxon>Lachnospiraceae</taxon>
        <taxon>Wujia</taxon>
    </lineage>
</organism>
<comment type="subcellular location">
    <subcellularLocation>
        <location evidence="9">Cytoplasm</location>
    </subcellularLocation>
</comment>
<keyword evidence="8 9" id="KW-0012">Acyltransferase</keyword>
<dbReference type="InterPro" id="IPR016039">
    <property type="entry name" value="Thiolase-like"/>
</dbReference>
<evidence type="ECO:0000259" key="10">
    <source>
        <dbReference type="Pfam" id="PF08541"/>
    </source>
</evidence>
<dbReference type="NCBIfam" id="NF006829">
    <property type="entry name" value="PRK09352.1"/>
    <property type="match status" value="1"/>
</dbReference>
<accession>A0A7G9FJA2</accession>
<keyword evidence="9" id="KW-0511">Multifunctional enzyme</keyword>
<feature type="domain" description="Beta-ketoacyl-[acyl-carrier-protein] synthase III N-terminal" evidence="11">
    <location>
        <begin position="108"/>
        <end position="175"/>
    </location>
</feature>
<sequence length="313" mass="34211">MKEGLHIVGMGHYAPEHVVTNDDLSKIVDTNDEWISSRTGIRRRHFITEEKNQDMAIAAAKMAIEDAGIDKSEIGVVIVATIRPDHMTPSVACMVQKELEFPQDIPCFDINAACSGFMYGVQIARGMLLQSDKKYGVVIGSETLSKILDMNDRSTCILFGDGAGAAVVELSDTHRYFSILGAKGDDVVLECSNEDLQPRHVSMLGSEVFKFAVSTVPKTVMQLLEKAGVTADDIDLYVCHQANKRIIESVAKKCKQSMDKFYINLDEYGNTSSASIPIALSEMNQKGIIKPGMKLICVGFGGGLTWGGAYLEF</sequence>
<keyword evidence="4 9" id="KW-0808">Transferase</keyword>
<evidence type="ECO:0000256" key="5">
    <source>
        <dbReference type="ARBA" id="ARBA00022832"/>
    </source>
</evidence>
<evidence type="ECO:0000256" key="1">
    <source>
        <dbReference type="ARBA" id="ARBA00008642"/>
    </source>
</evidence>
<evidence type="ECO:0000259" key="11">
    <source>
        <dbReference type="Pfam" id="PF08545"/>
    </source>
</evidence>
<dbReference type="KEGG" id="wcp:H9Q76_07655"/>
<keyword evidence="7 9" id="KW-0275">Fatty acid biosynthesis</keyword>
<dbReference type="Pfam" id="PF08541">
    <property type="entry name" value="ACP_syn_III_C"/>
    <property type="match status" value="1"/>
</dbReference>
<dbReference type="InterPro" id="IPR004655">
    <property type="entry name" value="FabH"/>
</dbReference>
<keyword evidence="6 9" id="KW-0443">Lipid metabolism</keyword>
<feature type="active site" evidence="9">
    <location>
        <position position="270"/>
    </location>
</feature>
<dbReference type="GO" id="GO:0033818">
    <property type="term" value="F:beta-ketoacyl-acyl-carrier-protein synthase III activity"/>
    <property type="evidence" value="ECO:0007669"/>
    <property type="project" value="UniProtKB-UniRule"/>
</dbReference>
<dbReference type="GO" id="GO:0005737">
    <property type="term" value="C:cytoplasm"/>
    <property type="evidence" value="ECO:0007669"/>
    <property type="project" value="UniProtKB-SubCell"/>
</dbReference>
<keyword evidence="3 9" id="KW-0444">Lipid biosynthesis</keyword>
<keyword evidence="5 9" id="KW-0276">Fatty acid metabolism</keyword>
<dbReference type="GO" id="GO:0006633">
    <property type="term" value="P:fatty acid biosynthetic process"/>
    <property type="evidence" value="ECO:0007669"/>
    <property type="project" value="UniProtKB-UniRule"/>
</dbReference>
<feature type="active site" evidence="9">
    <location>
        <position position="114"/>
    </location>
</feature>
<evidence type="ECO:0000256" key="8">
    <source>
        <dbReference type="ARBA" id="ARBA00023315"/>
    </source>
</evidence>
<dbReference type="PANTHER" id="PTHR34069">
    <property type="entry name" value="3-OXOACYL-[ACYL-CARRIER-PROTEIN] SYNTHASE 3"/>
    <property type="match status" value="1"/>
</dbReference>
<dbReference type="NCBIfam" id="TIGR00747">
    <property type="entry name" value="fabH"/>
    <property type="match status" value="1"/>
</dbReference>
<comment type="pathway">
    <text evidence="9">Lipid metabolism; fatty acid biosynthesis.</text>
</comment>
<feature type="active site" evidence="9">
    <location>
        <position position="240"/>
    </location>
</feature>
<dbReference type="HAMAP" id="MF_01815">
    <property type="entry name" value="FabH"/>
    <property type="match status" value="1"/>
</dbReference>
<dbReference type="UniPathway" id="UPA00094"/>
<reference evidence="12 13" key="1">
    <citation type="submission" date="2020-08" db="EMBL/GenBank/DDBJ databases">
        <authorList>
            <person name="Liu C."/>
            <person name="Sun Q."/>
        </authorList>
    </citation>
    <scope>NUCLEOTIDE SEQUENCE [LARGE SCALE GENOMIC DNA]</scope>
    <source>
        <strain evidence="12 13">NSJ-4</strain>
    </source>
</reference>
<dbReference type="AlphaFoldDB" id="A0A7G9FJA2"/>
<comment type="catalytic activity">
    <reaction evidence="9">
        <text>malonyl-[ACP] + acetyl-CoA + H(+) = 3-oxobutanoyl-[ACP] + CO2 + CoA</text>
        <dbReference type="Rhea" id="RHEA:12080"/>
        <dbReference type="Rhea" id="RHEA-COMP:9623"/>
        <dbReference type="Rhea" id="RHEA-COMP:9625"/>
        <dbReference type="ChEBI" id="CHEBI:15378"/>
        <dbReference type="ChEBI" id="CHEBI:16526"/>
        <dbReference type="ChEBI" id="CHEBI:57287"/>
        <dbReference type="ChEBI" id="CHEBI:57288"/>
        <dbReference type="ChEBI" id="CHEBI:78449"/>
        <dbReference type="ChEBI" id="CHEBI:78450"/>
        <dbReference type="EC" id="2.3.1.180"/>
    </reaction>
</comment>
<dbReference type="GO" id="GO:0004315">
    <property type="term" value="F:3-oxoacyl-[acyl-carrier-protein] synthase activity"/>
    <property type="evidence" value="ECO:0007669"/>
    <property type="project" value="InterPro"/>
</dbReference>
<protein>
    <recommendedName>
        <fullName evidence="9">Beta-ketoacyl-[acyl-carrier-protein] synthase III</fullName>
        <shortName evidence="9">Beta-ketoacyl-ACP synthase III</shortName>
        <shortName evidence="9">KAS III</shortName>
        <ecNumber evidence="9">2.3.1.180</ecNumber>
    </recommendedName>
    <alternativeName>
        <fullName evidence="9">3-oxoacyl-[acyl-carrier-protein] synthase 3</fullName>
    </alternativeName>
    <alternativeName>
        <fullName evidence="9">3-oxoacyl-[acyl-carrier-protein] synthase III</fullName>
    </alternativeName>
</protein>
<evidence type="ECO:0000313" key="12">
    <source>
        <dbReference type="EMBL" id="QNL98633.1"/>
    </source>
</evidence>
<name>A0A7G9FJA2_9FIRM</name>
<dbReference type="Gene3D" id="3.40.47.10">
    <property type="match status" value="1"/>
</dbReference>
<comment type="function">
    <text evidence="9">Catalyzes the condensation reaction of fatty acid synthesis by the addition to an acyl acceptor of two carbons from malonyl-ACP. Catalyzes the first condensation reaction which initiates fatty acid synthesis and may therefore play a role in governing the total rate of fatty acid production. Possesses both acetoacetyl-ACP synthase and acetyl transacylase activities. Its substrate specificity determines the biosynthesis of branched-chain and/or straight-chain of fatty acids.</text>
</comment>
<dbReference type="RefSeq" id="WP_117781375.1">
    <property type="nucleotide sequence ID" value="NZ_CP060632.1"/>
</dbReference>
<dbReference type="GO" id="GO:0044550">
    <property type="term" value="P:secondary metabolite biosynthetic process"/>
    <property type="evidence" value="ECO:0007669"/>
    <property type="project" value="TreeGrafter"/>
</dbReference>